<evidence type="ECO:0000313" key="6">
    <source>
        <dbReference type="Proteomes" id="UP000823936"/>
    </source>
</evidence>
<dbReference type="GO" id="GO:0005524">
    <property type="term" value="F:ATP binding"/>
    <property type="evidence" value="ECO:0007669"/>
    <property type="project" value="InterPro"/>
</dbReference>
<dbReference type="GO" id="GO:0046872">
    <property type="term" value="F:metal ion binding"/>
    <property type="evidence" value="ECO:0007669"/>
    <property type="project" value="TreeGrafter"/>
</dbReference>
<evidence type="ECO:0000256" key="4">
    <source>
        <dbReference type="RuleBase" id="RU000535"/>
    </source>
</evidence>
<evidence type="ECO:0000313" key="5">
    <source>
        <dbReference type="EMBL" id="HIV98200.1"/>
    </source>
</evidence>
<comment type="similarity">
    <text evidence="1 3 4">Belongs to the GroES chaperonin family.</text>
</comment>
<reference evidence="5" key="2">
    <citation type="submission" date="2021-04" db="EMBL/GenBank/DDBJ databases">
        <authorList>
            <person name="Gilroy R."/>
        </authorList>
    </citation>
    <scope>NUCLEOTIDE SEQUENCE</scope>
    <source>
        <strain evidence="5">Gambia11-129</strain>
    </source>
</reference>
<evidence type="ECO:0000256" key="3">
    <source>
        <dbReference type="HAMAP-Rule" id="MF_00580"/>
    </source>
</evidence>
<gene>
    <name evidence="3" type="primary">groES</name>
    <name evidence="3" type="synonym">groS</name>
    <name evidence="5" type="ORF">IAB12_00230</name>
</gene>
<dbReference type="InterPro" id="IPR011032">
    <property type="entry name" value="GroES-like_sf"/>
</dbReference>
<dbReference type="SUPFAM" id="SSF50129">
    <property type="entry name" value="GroES-like"/>
    <property type="match status" value="1"/>
</dbReference>
<dbReference type="PANTHER" id="PTHR10772:SF63">
    <property type="entry name" value="20 KDA CHAPERONIN, CHLOROPLASTIC"/>
    <property type="match status" value="1"/>
</dbReference>
<dbReference type="Proteomes" id="UP000823936">
    <property type="component" value="Unassembled WGS sequence"/>
</dbReference>
<dbReference type="GO" id="GO:0044183">
    <property type="term" value="F:protein folding chaperone"/>
    <property type="evidence" value="ECO:0007669"/>
    <property type="project" value="InterPro"/>
</dbReference>
<sequence length="87" mass="9483">MKIVPLGERVLLKVEKQEERTAAGIYIPQAAQEKTQIATVEAVGSSKDIPVKAGQRVLHDKYAGTSVKDGGDEYLLISYKDILAVIE</sequence>
<dbReference type="FunFam" id="2.30.33.40:FF:000001">
    <property type="entry name" value="10 kDa chaperonin"/>
    <property type="match status" value="1"/>
</dbReference>
<evidence type="ECO:0000256" key="2">
    <source>
        <dbReference type="ARBA" id="ARBA00023186"/>
    </source>
</evidence>
<dbReference type="HAMAP" id="MF_00580">
    <property type="entry name" value="CH10"/>
    <property type="match status" value="1"/>
</dbReference>
<proteinExistence type="inferred from homology"/>
<dbReference type="GO" id="GO:0005737">
    <property type="term" value="C:cytoplasm"/>
    <property type="evidence" value="ECO:0007669"/>
    <property type="project" value="UniProtKB-SubCell"/>
</dbReference>
<dbReference type="EMBL" id="DXHU01000002">
    <property type="protein sequence ID" value="HIV98200.1"/>
    <property type="molecule type" value="Genomic_DNA"/>
</dbReference>
<dbReference type="InterPro" id="IPR037124">
    <property type="entry name" value="Chaperonin_GroES_sf"/>
</dbReference>
<dbReference type="Gene3D" id="2.30.33.40">
    <property type="entry name" value="GroES chaperonin"/>
    <property type="match status" value="1"/>
</dbReference>
<comment type="caution">
    <text evidence="5">The sequence shown here is derived from an EMBL/GenBank/DDBJ whole genome shotgun (WGS) entry which is preliminary data.</text>
</comment>
<keyword evidence="2 3" id="KW-0143">Chaperone</keyword>
<keyword evidence="3" id="KW-0963">Cytoplasm</keyword>
<reference evidence="5" key="1">
    <citation type="journal article" date="2021" name="PeerJ">
        <title>Extensive microbial diversity within the chicken gut microbiome revealed by metagenomics and culture.</title>
        <authorList>
            <person name="Gilroy R."/>
            <person name="Ravi A."/>
            <person name="Getino M."/>
            <person name="Pursley I."/>
            <person name="Horton D.L."/>
            <person name="Alikhan N.F."/>
            <person name="Baker D."/>
            <person name="Gharbi K."/>
            <person name="Hall N."/>
            <person name="Watson M."/>
            <person name="Adriaenssens E.M."/>
            <person name="Foster-Nyarko E."/>
            <person name="Jarju S."/>
            <person name="Secka A."/>
            <person name="Antonio M."/>
            <person name="Oren A."/>
            <person name="Chaudhuri R.R."/>
            <person name="La Ragione R."/>
            <person name="Hildebrand F."/>
            <person name="Pallen M.J."/>
        </authorList>
    </citation>
    <scope>NUCLEOTIDE SEQUENCE</scope>
    <source>
        <strain evidence="5">Gambia11-129</strain>
    </source>
</reference>
<comment type="subunit">
    <text evidence="3">Heptamer of 7 subunits arranged in a ring. Interacts with the chaperonin GroEL.</text>
</comment>
<comment type="function">
    <text evidence="3 4">Together with the chaperonin GroEL, plays an essential role in assisting protein folding. The GroEL-GroES system forms a nano-cage that allows encapsulation of the non-native substrate proteins and provides a physical environment optimized to promote and accelerate protein folding. GroES binds to the apical surface of the GroEL ring, thereby capping the opening of the GroEL channel.</text>
</comment>
<protein>
    <recommendedName>
        <fullName evidence="3">Co-chaperonin GroES</fullName>
    </recommendedName>
    <alternativeName>
        <fullName evidence="3">10 kDa chaperonin</fullName>
    </alternativeName>
    <alternativeName>
        <fullName evidence="3">Chaperonin-10</fullName>
        <shortName evidence="3">Cpn10</shortName>
    </alternativeName>
</protein>
<dbReference type="CDD" id="cd00320">
    <property type="entry name" value="cpn10"/>
    <property type="match status" value="1"/>
</dbReference>
<dbReference type="AlphaFoldDB" id="A0A9D1PS44"/>
<organism evidence="5 6">
    <name type="scientific">Candidatus Ornithospirochaeta avicola</name>
    <dbReference type="NCBI Taxonomy" id="2840896"/>
    <lineage>
        <taxon>Bacteria</taxon>
        <taxon>Pseudomonadati</taxon>
        <taxon>Spirochaetota</taxon>
        <taxon>Spirochaetia</taxon>
        <taxon>Spirochaetales</taxon>
        <taxon>Spirochaetaceae</taxon>
        <taxon>Spirochaetaceae incertae sedis</taxon>
        <taxon>Candidatus Ornithospirochaeta</taxon>
    </lineage>
</organism>
<evidence type="ECO:0000256" key="1">
    <source>
        <dbReference type="ARBA" id="ARBA00006975"/>
    </source>
</evidence>
<dbReference type="PANTHER" id="PTHR10772">
    <property type="entry name" value="10 KDA HEAT SHOCK PROTEIN"/>
    <property type="match status" value="1"/>
</dbReference>
<dbReference type="GO" id="GO:0051087">
    <property type="term" value="F:protein-folding chaperone binding"/>
    <property type="evidence" value="ECO:0007669"/>
    <property type="project" value="TreeGrafter"/>
</dbReference>
<name>A0A9D1PS44_9SPIO</name>
<dbReference type="SMART" id="SM00883">
    <property type="entry name" value="Cpn10"/>
    <property type="match status" value="1"/>
</dbReference>
<dbReference type="InterPro" id="IPR020818">
    <property type="entry name" value="Chaperonin_GroES"/>
</dbReference>
<accession>A0A9D1PS44</accession>
<comment type="subcellular location">
    <subcellularLocation>
        <location evidence="3">Cytoplasm</location>
    </subcellularLocation>
</comment>
<dbReference type="Pfam" id="PF00166">
    <property type="entry name" value="Cpn10"/>
    <property type="match status" value="1"/>
</dbReference>
<dbReference type="GO" id="GO:0051082">
    <property type="term" value="F:unfolded protein binding"/>
    <property type="evidence" value="ECO:0007669"/>
    <property type="project" value="TreeGrafter"/>
</dbReference>
<dbReference type="PRINTS" id="PR00297">
    <property type="entry name" value="CHAPERONIN10"/>
</dbReference>